<dbReference type="InterPro" id="IPR029016">
    <property type="entry name" value="GAF-like_dom_sf"/>
</dbReference>
<keyword evidence="4" id="KW-1185">Reference proteome</keyword>
<dbReference type="EMBL" id="JBHRTR010000004">
    <property type="protein sequence ID" value="MFC3225697.1"/>
    <property type="molecule type" value="Genomic_DNA"/>
</dbReference>
<dbReference type="InterPro" id="IPR011576">
    <property type="entry name" value="Pyridox_Oxase_N"/>
</dbReference>
<dbReference type="Pfam" id="PF13185">
    <property type="entry name" value="GAF_2"/>
    <property type="match status" value="1"/>
</dbReference>
<dbReference type="Gene3D" id="3.30.450.40">
    <property type="match status" value="1"/>
</dbReference>
<evidence type="ECO:0000256" key="1">
    <source>
        <dbReference type="SAM" id="MobiDB-lite"/>
    </source>
</evidence>
<dbReference type="PANTHER" id="PTHR40660:SF1">
    <property type="entry name" value="5'-PHOSPHATE OXIDASE PUTATIVE DOMAIN-CONTAINING PROTEIN-RELATED"/>
    <property type="match status" value="1"/>
</dbReference>
<organism evidence="3 4">
    <name type="scientific">Marinibaculum pumilum</name>
    <dbReference type="NCBI Taxonomy" id="1766165"/>
    <lineage>
        <taxon>Bacteria</taxon>
        <taxon>Pseudomonadati</taxon>
        <taxon>Pseudomonadota</taxon>
        <taxon>Alphaproteobacteria</taxon>
        <taxon>Rhodospirillales</taxon>
        <taxon>Rhodospirillaceae</taxon>
        <taxon>Marinibaculum</taxon>
    </lineage>
</organism>
<dbReference type="SMART" id="SM00065">
    <property type="entry name" value="GAF"/>
    <property type="match status" value="1"/>
</dbReference>
<dbReference type="InterPro" id="IPR012349">
    <property type="entry name" value="Split_barrel_FMN-bd"/>
</dbReference>
<accession>A0ABV7KTN2</accession>
<sequence>MSANVNGLRLADLADCFEGVVPALVATADADGRPNLSYLSQVVRVGDEHVALSNQFFGKTAANLRQNPRAALLLVDGRTGQQYRLRAVWLRTESDGSLFERVDAQLRAGITQTGMAKVMRLRGVDIYRVERIDRVPAPPPEEAIAAPPPASLEAVAALAGAIAAAEEVEDLLDALLDGLSARFPRTGILVLAHDEHRGVLATVASHGFPAAGIGSEVAPGSGTIGVAAADRRPVRITDMSRVRRMTAAVRASGPAGDDVRQIPLPGLPGSLSQIAMPLLAQGRLHGVLYAESDRRMAFDAADEALFRIVAGQTANALAALEAPPREPAPAPGPADAASRNRPGAPDTEIRIVHHRYDDSVFIDNGYVIKGLPGRLLVCMLELHLREGRTEFSNRELRLVEALKLPPLKDNLETRLLLLRRRLDEKRLPVTLHRIGRGRLRLDLRGRPVIEQP</sequence>
<evidence type="ECO:0000259" key="2">
    <source>
        <dbReference type="SMART" id="SM00065"/>
    </source>
</evidence>
<name>A0ABV7KTN2_9PROT</name>
<dbReference type="RefSeq" id="WP_379897430.1">
    <property type="nucleotide sequence ID" value="NZ_JBHRTR010000004.1"/>
</dbReference>
<feature type="region of interest" description="Disordered" evidence="1">
    <location>
        <begin position="323"/>
        <end position="344"/>
    </location>
</feature>
<proteinExistence type="predicted"/>
<comment type="caution">
    <text evidence="3">The sequence shown here is derived from an EMBL/GenBank/DDBJ whole genome shotgun (WGS) entry which is preliminary data.</text>
</comment>
<reference evidence="4" key="1">
    <citation type="journal article" date="2019" name="Int. J. Syst. Evol. Microbiol.">
        <title>The Global Catalogue of Microorganisms (GCM) 10K type strain sequencing project: providing services to taxonomists for standard genome sequencing and annotation.</title>
        <authorList>
            <consortium name="The Broad Institute Genomics Platform"/>
            <consortium name="The Broad Institute Genome Sequencing Center for Infectious Disease"/>
            <person name="Wu L."/>
            <person name="Ma J."/>
        </authorList>
    </citation>
    <scope>NUCLEOTIDE SEQUENCE [LARGE SCALE GENOMIC DNA]</scope>
    <source>
        <strain evidence="4">KCTC 42964</strain>
    </source>
</reference>
<gene>
    <name evidence="3" type="ORF">ACFOGJ_00545</name>
</gene>
<dbReference type="SUPFAM" id="SSF50475">
    <property type="entry name" value="FMN-binding split barrel"/>
    <property type="match status" value="1"/>
</dbReference>
<feature type="domain" description="GAF" evidence="2">
    <location>
        <begin position="167"/>
        <end position="327"/>
    </location>
</feature>
<dbReference type="SUPFAM" id="SSF55781">
    <property type="entry name" value="GAF domain-like"/>
    <property type="match status" value="1"/>
</dbReference>
<evidence type="ECO:0000313" key="3">
    <source>
        <dbReference type="EMBL" id="MFC3225697.1"/>
    </source>
</evidence>
<dbReference type="InterPro" id="IPR003018">
    <property type="entry name" value="GAF"/>
</dbReference>
<protein>
    <submittedName>
        <fullName evidence="3">GAF domain-containing protein</fullName>
    </submittedName>
</protein>
<dbReference type="PANTHER" id="PTHR40660">
    <property type="entry name" value="5'-PHOSPHATE OXIDASE PUTATIVE DOMAIN-CONTAINING PROTEIN-RELATED"/>
    <property type="match status" value="1"/>
</dbReference>
<dbReference type="Proteomes" id="UP001595528">
    <property type="component" value="Unassembled WGS sequence"/>
</dbReference>
<evidence type="ECO:0000313" key="4">
    <source>
        <dbReference type="Proteomes" id="UP001595528"/>
    </source>
</evidence>
<dbReference type="Pfam" id="PF01243">
    <property type="entry name" value="PNPOx_N"/>
    <property type="match status" value="1"/>
</dbReference>
<dbReference type="Gene3D" id="2.30.110.10">
    <property type="entry name" value="Electron Transport, Fmn-binding Protein, Chain A"/>
    <property type="match status" value="1"/>
</dbReference>